<evidence type="ECO:0000313" key="5">
    <source>
        <dbReference type="Proteomes" id="UP000013909"/>
    </source>
</evidence>
<dbReference type="SMART" id="SM00382">
    <property type="entry name" value="AAA"/>
    <property type="match status" value="2"/>
</dbReference>
<sequence>MNEPILPFLSIEDATVVKNGKILFQNLEFTIQPDEQWAILAASGSEKTAFLETLYGRTSVTQGRIHRFFSQSYQTEQSKQGKVNSFRDLVSFVSQAYTFRNKSNIQEFYYQQRFNSSEADDTYTVSTYLDQVEETRTGFWNKQTTMDLLGLTPLADKSLIKLSNGETRRLAIAAALLRNPKLFLMDRPMTGLDKETRDAFDGILRRITESGIQIVMTTSAHEIPSTITHVGMITDGRLVPVSDLSGVANQTDLQSLPETNRIAALILDYPTIPYTNLIDLRNVTIQYGSKKILDSVSWTVKAGERWVLKGHNGAGKSTLISLLLGENPQSYAVDFSLFDRKRGTGESIWEVKKPIGFVSPELSRFFPKNQTCLKVVLSGLFDTIGLFRQVSPEQTQLGLNWLEALQLSHIKNILLHQVSIEDQRFCLLARAMIKRPALLILDEAAQGMDDEQRTRFKHIVSILCEKTPIGLIYVSHYENDIPDAVENEITLVNGQRIT</sequence>
<reference evidence="4 5" key="1">
    <citation type="submission" date="2013-02" db="EMBL/GenBank/DDBJ databases">
        <title>A novel strain isolated from Lonar lake, Maharashtra, India.</title>
        <authorList>
            <person name="Singh A."/>
        </authorList>
    </citation>
    <scope>NUCLEOTIDE SEQUENCE [LARGE SCALE GENOMIC DNA]</scope>
    <source>
        <strain evidence="4 5">AK24</strain>
    </source>
</reference>
<evidence type="ECO:0000256" key="1">
    <source>
        <dbReference type="ARBA" id="ARBA00022741"/>
    </source>
</evidence>
<protein>
    <submittedName>
        <fullName evidence="4">Putative molybdenum transport ATP-binding protein</fullName>
    </submittedName>
</protein>
<comment type="caution">
    <text evidence="4">The sequence shown here is derived from an EMBL/GenBank/DDBJ whole genome shotgun (WGS) entry which is preliminary data.</text>
</comment>
<dbReference type="STRING" id="1232681.ADIS_2183"/>
<dbReference type="PROSITE" id="PS50893">
    <property type="entry name" value="ABC_TRANSPORTER_2"/>
    <property type="match status" value="2"/>
</dbReference>
<feature type="domain" description="ABC transporter" evidence="3">
    <location>
        <begin position="9"/>
        <end position="260"/>
    </location>
</feature>
<gene>
    <name evidence="4" type="ORF">ADIS_2183</name>
</gene>
<dbReference type="Gene3D" id="3.40.50.300">
    <property type="entry name" value="P-loop containing nucleotide triphosphate hydrolases"/>
    <property type="match status" value="2"/>
</dbReference>
<dbReference type="GO" id="GO:0005524">
    <property type="term" value="F:ATP binding"/>
    <property type="evidence" value="ECO:0007669"/>
    <property type="project" value="UniProtKB-KW"/>
</dbReference>
<dbReference type="GO" id="GO:0016887">
    <property type="term" value="F:ATP hydrolysis activity"/>
    <property type="evidence" value="ECO:0007669"/>
    <property type="project" value="InterPro"/>
</dbReference>
<accession>R7ZT57</accession>
<dbReference type="OrthoDB" id="9789994at2"/>
<dbReference type="InterPro" id="IPR003593">
    <property type="entry name" value="AAA+_ATPase"/>
</dbReference>
<dbReference type="Proteomes" id="UP000013909">
    <property type="component" value="Unassembled WGS sequence"/>
</dbReference>
<dbReference type="RefSeq" id="WP_010854321.1">
    <property type="nucleotide sequence ID" value="NZ_AQHR01000059.1"/>
</dbReference>
<dbReference type="SUPFAM" id="SSF52540">
    <property type="entry name" value="P-loop containing nucleoside triphosphate hydrolases"/>
    <property type="match status" value="2"/>
</dbReference>
<dbReference type="Pfam" id="PF00005">
    <property type="entry name" value="ABC_tran"/>
    <property type="match status" value="2"/>
</dbReference>
<name>R7ZT57_9BACT</name>
<organism evidence="4 5">
    <name type="scientific">Lunatimonas lonarensis</name>
    <dbReference type="NCBI Taxonomy" id="1232681"/>
    <lineage>
        <taxon>Bacteria</taxon>
        <taxon>Pseudomonadati</taxon>
        <taxon>Bacteroidota</taxon>
        <taxon>Cytophagia</taxon>
        <taxon>Cytophagales</taxon>
        <taxon>Cyclobacteriaceae</taxon>
    </lineage>
</organism>
<dbReference type="InterPro" id="IPR003439">
    <property type="entry name" value="ABC_transporter-like_ATP-bd"/>
</dbReference>
<evidence type="ECO:0000259" key="3">
    <source>
        <dbReference type="PROSITE" id="PS50893"/>
    </source>
</evidence>
<keyword evidence="5" id="KW-1185">Reference proteome</keyword>
<feature type="domain" description="ABC transporter" evidence="3">
    <location>
        <begin position="278"/>
        <end position="497"/>
    </location>
</feature>
<proteinExistence type="predicted"/>
<dbReference type="PANTHER" id="PTHR43158">
    <property type="entry name" value="SKFA PEPTIDE EXPORT ATP-BINDING PROTEIN SKFE"/>
    <property type="match status" value="1"/>
</dbReference>
<evidence type="ECO:0000313" key="4">
    <source>
        <dbReference type="EMBL" id="EON77315.1"/>
    </source>
</evidence>
<evidence type="ECO:0000256" key="2">
    <source>
        <dbReference type="ARBA" id="ARBA00022840"/>
    </source>
</evidence>
<dbReference type="PANTHER" id="PTHR43158:SF2">
    <property type="entry name" value="SKFA PEPTIDE EXPORT ATP-BINDING PROTEIN SKFE"/>
    <property type="match status" value="1"/>
</dbReference>
<dbReference type="InterPro" id="IPR027417">
    <property type="entry name" value="P-loop_NTPase"/>
</dbReference>
<keyword evidence="2 4" id="KW-0067">ATP-binding</keyword>
<dbReference type="EMBL" id="AQHR01000059">
    <property type="protein sequence ID" value="EON77315.1"/>
    <property type="molecule type" value="Genomic_DNA"/>
</dbReference>
<keyword evidence="1" id="KW-0547">Nucleotide-binding</keyword>
<dbReference type="AlphaFoldDB" id="R7ZT57"/>